<reference evidence="11" key="1">
    <citation type="submission" date="2023-10" db="EMBL/GenBank/DDBJ databases">
        <title>Genome assemblies of two species of porcelain crab, Petrolisthes cinctipes and Petrolisthes manimaculis (Anomura: Porcellanidae).</title>
        <authorList>
            <person name="Angst P."/>
        </authorList>
    </citation>
    <scope>NUCLEOTIDE SEQUENCE</scope>
    <source>
        <strain evidence="11">PB745_01</strain>
        <tissue evidence="11">Gill</tissue>
    </source>
</reference>
<dbReference type="GO" id="GO:0030527">
    <property type="term" value="F:structural constituent of chromatin"/>
    <property type="evidence" value="ECO:0007669"/>
    <property type="project" value="InterPro"/>
</dbReference>
<evidence type="ECO:0000259" key="10">
    <source>
        <dbReference type="PROSITE" id="PS51154"/>
    </source>
</evidence>
<dbReference type="Proteomes" id="UP001286313">
    <property type="component" value="Unassembled WGS sequence"/>
</dbReference>
<keyword evidence="4" id="KW-1017">Isopeptide bond</keyword>
<proteinExistence type="predicted"/>
<name>A0AAE1EWP0_PETCI</name>
<dbReference type="PANTHER" id="PTHR23430">
    <property type="entry name" value="HISTONE H2A"/>
    <property type="match status" value="1"/>
</dbReference>
<evidence type="ECO:0000256" key="4">
    <source>
        <dbReference type="ARBA" id="ARBA00022499"/>
    </source>
</evidence>
<keyword evidence="5" id="KW-0832">Ubl conjugation</keyword>
<dbReference type="EMBL" id="JAWQEG010004168">
    <property type="protein sequence ID" value="KAK3862744.1"/>
    <property type="molecule type" value="Genomic_DNA"/>
</dbReference>
<feature type="domain" description="Macro" evidence="10">
    <location>
        <begin position="217"/>
        <end position="390"/>
    </location>
</feature>
<dbReference type="Gene3D" id="1.10.20.10">
    <property type="entry name" value="Histone, subunit A"/>
    <property type="match status" value="1"/>
</dbReference>
<dbReference type="Pfam" id="PF01661">
    <property type="entry name" value="Macro"/>
    <property type="match status" value="1"/>
</dbReference>
<dbReference type="InterPro" id="IPR043472">
    <property type="entry name" value="Macro_dom-like"/>
</dbReference>
<dbReference type="FunFam" id="1.10.20.10:FF:000013">
    <property type="entry name" value="Core histone macro-H2A"/>
    <property type="match status" value="1"/>
</dbReference>
<keyword evidence="12" id="KW-1185">Reference proteome</keyword>
<keyword evidence="7" id="KW-0238">DNA-binding</keyword>
<evidence type="ECO:0000313" key="11">
    <source>
        <dbReference type="EMBL" id="KAK3862744.1"/>
    </source>
</evidence>
<keyword evidence="3" id="KW-0158">Chromosome</keyword>
<dbReference type="GO" id="GO:0046982">
    <property type="term" value="F:protein heterodimerization activity"/>
    <property type="evidence" value="ECO:0007669"/>
    <property type="project" value="InterPro"/>
</dbReference>
<evidence type="ECO:0000256" key="9">
    <source>
        <dbReference type="ARBA" id="ARBA00023269"/>
    </source>
</evidence>
<organism evidence="11 12">
    <name type="scientific">Petrolisthes cinctipes</name>
    <name type="common">Flat porcelain crab</name>
    <dbReference type="NCBI Taxonomy" id="88211"/>
    <lineage>
        <taxon>Eukaryota</taxon>
        <taxon>Metazoa</taxon>
        <taxon>Ecdysozoa</taxon>
        <taxon>Arthropoda</taxon>
        <taxon>Crustacea</taxon>
        <taxon>Multicrustacea</taxon>
        <taxon>Malacostraca</taxon>
        <taxon>Eumalacostraca</taxon>
        <taxon>Eucarida</taxon>
        <taxon>Decapoda</taxon>
        <taxon>Pleocyemata</taxon>
        <taxon>Anomura</taxon>
        <taxon>Galatheoidea</taxon>
        <taxon>Porcellanidae</taxon>
        <taxon>Petrolisthes</taxon>
    </lineage>
</organism>
<evidence type="ECO:0000256" key="8">
    <source>
        <dbReference type="ARBA" id="ARBA00023242"/>
    </source>
</evidence>
<dbReference type="InterPro" id="IPR007125">
    <property type="entry name" value="H2A/H2B/H3"/>
</dbReference>
<evidence type="ECO:0000256" key="5">
    <source>
        <dbReference type="ARBA" id="ARBA00022843"/>
    </source>
</evidence>
<evidence type="ECO:0000256" key="1">
    <source>
        <dbReference type="ARBA" id="ARBA00004123"/>
    </source>
</evidence>
<comment type="subcellular location">
    <subcellularLocation>
        <location evidence="2">Chromosome</location>
    </subcellularLocation>
    <subcellularLocation>
        <location evidence="1">Nucleus</location>
    </subcellularLocation>
</comment>
<protein>
    <recommendedName>
        <fullName evidence="10">Macro domain-containing protein</fullName>
    </recommendedName>
</protein>
<dbReference type="InterPro" id="IPR002589">
    <property type="entry name" value="Macro_dom"/>
</dbReference>
<dbReference type="InterPro" id="IPR032454">
    <property type="entry name" value="Histone_H2A_C"/>
</dbReference>
<evidence type="ECO:0000256" key="7">
    <source>
        <dbReference type="ARBA" id="ARBA00023125"/>
    </source>
</evidence>
<dbReference type="GO" id="GO:0003677">
    <property type="term" value="F:DNA binding"/>
    <property type="evidence" value="ECO:0007669"/>
    <property type="project" value="UniProtKB-KW"/>
</dbReference>
<dbReference type="SUPFAM" id="SSF47113">
    <property type="entry name" value="Histone-fold"/>
    <property type="match status" value="1"/>
</dbReference>
<dbReference type="GO" id="GO:0006325">
    <property type="term" value="P:chromatin organization"/>
    <property type="evidence" value="ECO:0007669"/>
    <property type="project" value="UniProtKB-KW"/>
</dbReference>
<dbReference type="FunFam" id="3.40.220.10:FF:000002">
    <property type="entry name" value="Core histone macro-H2A"/>
    <property type="match status" value="1"/>
</dbReference>
<sequence length="458" mass="48527">MSARGIAKKRQKNVSKSQRANVLFPVGRLHRYMKAGPAGTRKLRIGVGAPVYAAAVIEYLTAEVLELAGNAARDNKKSRITPRHILLAIANDEELHQLLRHVTIASGGVLPKIHPELLAKKRGGKFVTGGNTPVTVPYKKPIATKPPAHKKMPNTKVNGNVSGVTPADTAALTAANSPSQAKAANAAANVASGASSPLKLRAKGKDMTSPTQTSNFTVLSEKKLFLGQKLTVVQSDISTVMADAVVHPTNANLDFLGEVGQALSKAGGKALLDEVRDLASCNGALPSCDVAVCNGCNLPARWVIHVNGPTNGDADAFDKLERCVKNCLVVADNRNFKSIALPSIGSGKAGFPKQQAAQTIVKCIYSHVIRMVRVECGCLQASNVTVQDNFWLSPWYRKTAQNFFSIIYEECGDSGQFSACCMEACNERKSHASHLMKLASLKPPSSGSDGAASDHGCG</sequence>
<evidence type="ECO:0000256" key="6">
    <source>
        <dbReference type="ARBA" id="ARBA00022853"/>
    </source>
</evidence>
<dbReference type="GO" id="GO:0000786">
    <property type="term" value="C:nucleosome"/>
    <property type="evidence" value="ECO:0007669"/>
    <property type="project" value="UniProtKB-KW"/>
</dbReference>
<keyword evidence="8" id="KW-0539">Nucleus</keyword>
<gene>
    <name evidence="11" type="ORF">Pcinc_031418</name>
</gene>
<evidence type="ECO:0000256" key="2">
    <source>
        <dbReference type="ARBA" id="ARBA00004286"/>
    </source>
</evidence>
<keyword evidence="9" id="KW-0544">Nucleosome core</keyword>
<dbReference type="GO" id="GO:0005634">
    <property type="term" value="C:nucleus"/>
    <property type="evidence" value="ECO:0007669"/>
    <property type="project" value="UniProtKB-SubCell"/>
</dbReference>
<dbReference type="Pfam" id="PF16211">
    <property type="entry name" value="Histone_H2A_C"/>
    <property type="match status" value="1"/>
</dbReference>
<dbReference type="SUPFAM" id="SSF52949">
    <property type="entry name" value="Macro domain-like"/>
    <property type="match status" value="1"/>
</dbReference>
<dbReference type="AlphaFoldDB" id="A0AAE1EWP0"/>
<dbReference type="PROSITE" id="PS51154">
    <property type="entry name" value="MACRO"/>
    <property type="match status" value="1"/>
</dbReference>
<evidence type="ECO:0000313" key="12">
    <source>
        <dbReference type="Proteomes" id="UP001286313"/>
    </source>
</evidence>
<accession>A0AAE1EWP0</accession>
<dbReference type="Pfam" id="PF00125">
    <property type="entry name" value="Histone"/>
    <property type="match status" value="1"/>
</dbReference>
<dbReference type="CDD" id="cd00074">
    <property type="entry name" value="HFD_H2A"/>
    <property type="match status" value="1"/>
</dbReference>
<dbReference type="InterPro" id="IPR002119">
    <property type="entry name" value="Histone_H2A"/>
</dbReference>
<dbReference type="InterPro" id="IPR009072">
    <property type="entry name" value="Histone-fold"/>
</dbReference>
<dbReference type="SMART" id="SM00414">
    <property type="entry name" value="H2A"/>
    <property type="match status" value="1"/>
</dbReference>
<dbReference type="Gene3D" id="3.40.220.10">
    <property type="entry name" value="Leucine Aminopeptidase, subunit E, domain 1"/>
    <property type="match status" value="1"/>
</dbReference>
<keyword evidence="6" id="KW-0156">Chromatin regulator</keyword>
<evidence type="ECO:0000256" key="3">
    <source>
        <dbReference type="ARBA" id="ARBA00022454"/>
    </source>
</evidence>
<comment type="caution">
    <text evidence="11">The sequence shown here is derived from an EMBL/GenBank/DDBJ whole genome shotgun (WGS) entry which is preliminary data.</text>
</comment>
<dbReference type="PRINTS" id="PR00620">
    <property type="entry name" value="HISTONEH2A"/>
</dbReference>
<dbReference type="SMART" id="SM00506">
    <property type="entry name" value="A1pp"/>
    <property type="match status" value="1"/>
</dbReference>